<accession>A0AAV4VGR2</accession>
<name>A0AAV4VGR2_CAEEX</name>
<organism evidence="1 2">
    <name type="scientific">Caerostris extrusa</name>
    <name type="common">Bark spider</name>
    <name type="synonym">Caerostris bankana</name>
    <dbReference type="NCBI Taxonomy" id="172846"/>
    <lineage>
        <taxon>Eukaryota</taxon>
        <taxon>Metazoa</taxon>
        <taxon>Ecdysozoa</taxon>
        <taxon>Arthropoda</taxon>
        <taxon>Chelicerata</taxon>
        <taxon>Arachnida</taxon>
        <taxon>Araneae</taxon>
        <taxon>Araneomorphae</taxon>
        <taxon>Entelegynae</taxon>
        <taxon>Araneoidea</taxon>
        <taxon>Araneidae</taxon>
        <taxon>Caerostris</taxon>
    </lineage>
</organism>
<reference evidence="1 2" key="1">
    <citation type="submission" date="2021-06" db="EMBL/GenBank/DDBJ databases">
        <title>Caerostris extrusa draft genome.</title>
        <authorList>
            <person name="Kono N."/>
            <person name="Arakawa K."/>
        </authorList>
    </citation>
    <scope>NUCLEOTIDE SEQUENCE [LARGE SCALE GENOMIC DNA]</scope>
</reference>
<comment type="caution">
    <text evidence="1">The sequence shown here is derived from an EMBL/GenBank/DDBJ whole genome shotgun (WGS) entry which is preliminary data.</text>
</comment>
<gene>
    <name evidence="1" type="ORF">CEXT_272871</name>
</gene>
<evidence type="ECO:0000313" key="1">
    <source>
        <dbReference type="EMBL" id="GIY68824.1"/>
    </source>
</evidence>
<dbReference type="Proteomes" id="UP001054945">
    <property type="component" value="Unassembled WGS sequence"/>
</dbReference>
<protein>
    <submittedName>
        <fullName evidence="1">Uncharacterized protein</fullName>
    </submittedName>
</protein>
<dbReference type="AlphaFoldDB" id="A0AAV4VGR2"/>
<keyword evidence="2" id="KW-1185">Reference proteome</keyword>
<proteinExistence type="predicted"/>
<sequence>MARYYHSAFHSGFVNLKFYPHENQRKLYSPLCCVGGRMTPLTGYYLQRRGRIKPRLSPRLPGPVGTKALLLYCPYLLNRETVMDGEEIRAENEVEASYFIWPESLPGLGQINKFMSMYWGLRKGRDRMFFIIITVKLIYRVKLKRPMVFAHQSIFNVKLPQKLTSSSRLRNFTLMYCSSRLIDLTLKDYLWEFVNGTVFEILLTIAADELRHCIV</sequence>
<dbReference type="EMBL" id="BPLR01014449">
    <property type="protein sequence ID" value="GIY68824.1"/>
    <property type="molecule type" value="Genomic_DNA"/>
</dbReference>
<evidence type="ECO:0000313" key="2">
    <source>
        <dbReference type="Proteomes" id="UP001054945"/>
    </source>
</evidence>